<dbReference type="GO" id="GO:0005886">
    <property type="term" value="C:plasma membrane"/>
    <property type="evidence" value="ECO:0007669"/>
    <property type="project" value="UniProtKB-SubCell"/>
</dbReference>
<dbReference type="PANTHER" id="PTHR30250">
    <property type="entry name" value="PST FAMILY PREDICTED COLANIC ACID TRANSPORTER"/>
    <property type="match status" value="1"/>
</dbReference>
<evidence type="ECO:0000256" key="1">
    <source>
        <dbReference type="ARBA" id="ARBA00004651"/>
    </source>
</evidence>
<keyword evidence="2" id="KW-1003">Cell membrane</keyword>
<dbReference type="RefSeq" id="WP_266260298.1">
    <property type="nucleotide sequence ID" value="NZ_JAMXWF010000029.1"/>
</dbReference>
<protein>
    <submittedName>
        <fullName evidence="8">Oligosaccharide flippase family protein</fullName>
    </submittedName>
</protein>
<feature type="transmembrane region" description="Helical" evidence="6">
    <location>
        <begin position="305"/>
        <end position="324"/>
    </location>
</feature>
<dbReference type="PANTHER" id="PTHR30250:SF26">
    <property type="entry name" value="PSMA PROTEIN"/>
    <property type="match status" value="1"/>
</dbReference>
<evidence type="ECO:0000313" key="10">
    <source>
        <dbReference type="Proteomes" id="UP001242288"/>
    </source>
</evidence>
<dbReference type="InterPro" id="IPR002797">
    <property type="entry name" value="Polysacc_synth"/>
</dbReference>
<reference evidence="8" key="1">
    <citation type="submission" date="2022-06" db="EMBL/GenBank/DDBJ databases">
        <title>PHB producers.</title>
        <authorList>
            <person name="Besaury L."/>
        </authorList>
    </citation>
    <scope>NUCLEOTIDE SEQUENCE</scope>
    <source>
        <strain evidence="8 9">SEWS6</strain>
    </source>
</reference>
<feature type="transmembrane region" description="Helical" evidence="6">
    <location>
        <begin position="34"/>
        <end position="59"/>
    </location>
</feature>
<keyword evidence="9" id="KW-1185">Reference proteome</keyword>
<name>A0AAP5BIZ2_9BURK</name>
<dbReference type="Pfam" id="PF01943">
    <property type="entry name" value="Polysacc_synt"/>
    <property type="match status" value="1"/>
</dbReference>
<comment type="caution">
    <text evidence="8">The sequence shown here is derived from an EMBL/GenBank/DDBJ whole genome shotgun (WGS) entry which is preliminary data.</text>
</comment>
<feature type="transmembrane region" description="Helical" evidence="6">
    <location>
        <begin position="152"/>
        <end position="174"/>
    </location>
</feature>
<dbReference type="AlphaFoldDB" id="A0AAP5BIZ2"/>
<proteinExistence type="predicted"/>
<comment type="subcellular location">
    <subcellularLocation>
        <location evidence="1">Cell membrane</location>
        <topology evidence="1">Multi-pass membrane protein</topology>
    </subcellularLocation>
</comment>
<dbReference type="EMBL" id="JAPKHW010000029">
    <property type="protein sequence ID" value="MCX4149423.1"/>
    <property type="molecule type" value="Genomic_DNA"/>
</dbReference>
<evidence type="ECO:0000313" key="7">
    <source>
        <dbReference type="EMBL" id="MCX4149423.1"/>
    </source>
</evidence>
<evidence type="ECO:0000256" key="6">
    <source>
        <dbReference type="SAM" id="Phobius"/>
    </source>
</evidence>
<feature type="transmembrane region" description="Helical" evidence="6">
    <location>
        <begin position="223"/>
        <end position="242"/>
    </location>
</feature>
<keyword evidence="4 6" id="KW-1133">Transmembrane helix</keyword>
<dbReference type="InterPro" id="IPR050833">
    <property type="entry name" value="Poly_Biosynth_Transport"/>
</dbReference>
<gene>
    <name evidence="8" type="ORF">NIE36_29155</name>
    <name evidence="7" type="ORF">OSB80_29225</name>
</gene>
<feature type="transmembrane region" description="Helical" evidence="6">
    <location>
        <begin position="180"/>
        <end position="203"/>
    </location>
</feature>
<sequence>MLSSMAAILAKFLSAAVGLMTVPITLKYLGPERYGLWMTISSIVAMLGFADLGMGNGLLNAVAKAHGEGDTKAIKRSFASAGIFLSCIACAILAVFGLIYPAAPWADWLNVRTPLAVSESGQAVGAFVICFAFNIPANLVQRLQLGLQMGFVANLWQIVGSIFAFIAVLVAVHYEAGLQWLVFALSGAPVLAALLNGVIFFLVVRPDLIPKFSDASWDDAARVGKTGVLFVFLQLIAAAAFASDNFIIGRILGMGAVSQYAVVAKMFSVIPLILSTLLTPLWPAYGEALARNDIDWAVRVLKRSLKMALLGTLALSSLLVLFGNEIIEAWVGKTIAPTMAILCSFAIWRILEAVGSTFAVFLNGANIIRTQLILGFVTACSAITLKIFFAKEVGFVGVVLGTSISYVLFSIVPYCFLFWRFIRVGKMRF</sequence>
<evidence type="ECO:0000256" key="5">
    <source>
        <dbReference type="ARBA" id="ARBA00023136"/>
    </source>
</evidence>
<organism evidence="8 10">
    <name type="scientific">Paraburkholderia madseniana</name>
    <dbReference type="NCBI Taxonomy" id="2599607"/>
    <lineage>
        <taxon>Bacteria</taxon>
        <taxon>Pseudomonadati</taxon>
        <taxon>Pseudomonadota</taxon>
        <taxon>Betaproteobacteria</taxon>
        <taxon>Burkholderiales</taxon>
        <taxon>Burkholderiaceae</taxon>
        <taxon>Paraburkholderia</taxon>
    </lineage>
</organism>
<dbReference type="Proteomes" id="UP001209412">
    <property type="component" value="Unassembled WGS sequence"/>
</dbReference>
<accession>A0AAP5BIZ2</accession>
<evidence type="ECO:0000256" key="4">
    <source>
        <dbReference type="ARBA" id="ARBA00022989"/>
    </source>
</evidence>
<evidence type="ECO:0000256" key="3">
    <source>
        <dbReference type="ARBA" id="ARBA00022692"/>
    </source>
</evidence>
<feature type="transmembrane region" description="Helical" evidence="6">
    <location>
        <begin position="123"/>
        <end position="140"/>
    </location>
</feature>
<feature type="transmembrane region" description="Helical" evidence="6">
    <location>
        <begin position="395"/>
        <end position="419"/>
    </location>
</feature>
<feature type="transmembrane region" description="Helical" evidence="6">
    <location>
        <begin position="372"/>
        <end position="389"/>
    </location>
</feature>
<feature type="transmembrane region" description="Helical" evidence="6">
    <location>
        <begin position="262"/>
        <end position="285"/>
    </location>
</feature>
<evidence type="ECO:0000313" key="8">
    <source>
        <dbReference type="EMBL" id="MDQ6411240.1"/>
    </source>
</evidence>
<keyword evidence="3 6" id="KW-0812">Transmembrane</keyword>
<dbReference type="Proteomes" id="UP001242288">
    <property type="component" value="Unassembled WGS sequence"/>
</dbReference>
<dbReference type="EMBL" id="JAMXWF010000029">
    <property type="protein sequence ID" value="MDQ6411240.1"/>
    <property type="molecule type" value="Genomic_DNA"/>
</dbReference>
<evidence type="ECO:0000313" key="9">
    <source>
        <dbReference type="Proteomes" id="UP001209412"/>
    </source>
</evidence>
<evidence type="ECO:0000256" key="2">
    <source>
        <dbReference type="ARBA" id="ARBA00022475"/>
    </source>
</evidence>
<feature type="transmembrane region" description="Helical" evidence="6">
    <location>
        <begin position="80"/>
        <end position="103"/>
    </location>
</feature>
<keyword evidence="5 6" id="KW-0472">Membrane</keyword>